<proteinExistence type="inferred from homology"/>
<gene>
    <name evidence="7" type="ORF">LNKW23_24460</name>
</gene>
<keyword evidence="3 6" id="KW-0732">Signal</keyword>
<evidence type="ECO:0000313" key="8">
    <source>
        <dbReference type="Proteomes" id="UP001239909"/>
    </source>
</evidence>
<dbReference type="PANTHER" id="PTHR38776">
    <property type="entry name" value="MLTA-INTERACTING PROTEIN-RELATED"/>
    <property type="match status" value="1"/>
</dbReference>
<dbReference type="Proteomes" id="UP001239909">
    <property type="component" value="Unassembled WGS sequence"/>
</dbReference>
<evidence type="ECO:0000256" key="6">
    <source>
        <dbReference type="SAM" id="SignalP"/>
    </source>
</evidence>
<organism evidence="7 8">
    <name type="scientific">Paralimibaculum aggregatum</name>
    <dbReference type="NCBI Taxonomy" id="3036245"/>
    <lineage>
        <taxon>Bacteria</taxon>
        <taxon>Pseudomonadati</taxon>
        <taxon>Pseudomonadota</taxon>
        <taxon>Alphaproteobacteria</taxon>
        <taxon>Rhodobacterales</taxon>
        <taxon>Paracoccaceae</taxon>
        <taxon>Paralimibaculum</taxon>
    </lineage>
</organism>
<dbReference type="EMBL" id="BSYI01000017">
    <property type="protein sequence ID" value="GMG83233.1"/>
    <property type="molecule type" value="Genomic_DNA"/>
</dbReference>
<keyword evidence="4" id="KW-0472">Membrane</keyword>
<comment type="subcellular location">
    <subcellularLocation>
        <location evidence="1">Cell outer membrane</location>
    </subcellularLocation>
</comment>
<accession>A0ABQ6LPI8</accession>
<evidence type="ECO:0000256" key="2">
    <source>
        <dbReference type="ARBA" id="ARBA00005722"/>
    </source>
</evidence>
<dbReference type="RefSeq" id="WP_285672028.1">
    <property type="nucleotide sequence ID" value="NZ_BSYI01000017.1"/>
</dbReference>
<evidence type="ECO:0000256" key="5">
    <source>
        <dbReference type="ARBA" id="ARBA00023237"/>
    </source>
</evidence>
<feature type="chain" id="PRO_5046614388" evidence="6">
    <location>
        <begin position="35"/>
        <end position="274"/>
    </location>
</feature>
<sequence>MPIRPSTTRPPTAPLQAISALGILAALAAAPAAAQETFEGSVGLGAGFNTEYEGADEYHPIPVVPISLRYQGFGLQTAGQGVQIDVSGIRFIDFGPLVQYRSNRGSDVDDPVVALLPEVDAAVEIGGFVEINLPFFLPGTDAFTFIGRFTYDIADSHGGVLIQPGLRYSVPIGEDIRINLIGTTTFASEDYNETYFGVTPAASMASGLPVYDAGAGFKDISATLAGSYYFSEHWGVTAVMRYTMLVGDAADSPITELRGSRNQFLGGLALSYRF</sequence>
<protein>
    <submittedName>
        <fullName evidence="7">MipA/OmpV family protein</fullName>
    </submittedName>
</protein>
<dbReference type="InterPro" id="IPR010583">
    <property type="entry name" value="MipA"/>
</dbReference>
<comment type="similarity">
    <text evidence="2">Belongs to the MipA/OmpV family.</text>
</comment>
<reference evidence="7 8" key="1">
    <citation type="submission" date="2023-04" db="EMBL/GenBank/DDBJ databases">
        <title>Marinoamorphus aggregata gen. nov., sp. Nov., isolate from tissue of brittle star Ophioplocus japonicus.</title>
        <authorList>
            <person name="Kawano K."/>
            <person name="Sawayama S."/>
            <person name="Nakagawa S."/>
        </authorList>
    </citation>
    <scope>NUCLEOTIDE SEQUENCE [LARGE SCALE GENOMIC DNA]</scope>
    <source>
        <strain evidence="7 8">NKW23</strain>
    </source>
</reference>
<evidence type="ECO:0000256" key="4">
    <source>
        <dbReference type="ARBA" id="ARBA00023136"/>
    </source>
</evidence>
<evidence type="ECO:0000256" key="1">
    <source>
        <dbReference type="ARBA" id="ARBA00004442"/>
    </source>
</evidence>
<dbReference type="PANTHER" id="PTHR38776:SF1">
    <property type="entry name" value="MLTA-INTERACTING PROTEIN-RELATED"/>
    <property type="match status" value="1"/>
</dbReference>
<evidence type="ECO:0000256" key="3">
    <source>
        <dbReference type="ARBA" id="ARBA00022729"/>
    </source>
</evidence>
<keyword evidence="5" id="KW-0998">Cell outer membrane</keyword>
<evidence type="ECO:0000313" key="7">
    <source>
        <dbReference type="EMBL" id="GMG83233.1"/>
    </source>
</evidence>
<comment type="caution">
    <text evidence="7">The sequence shown here is derived from an EMBL/GenBank/DDBJ whole genome shotgun (WGS) entry which is preliminary data.</text>
</comment>
<name>A0ABQ6LPI8_9RHOB</name>
<feature type="signal peptide" evidence="6">
    <location>
        <begin position="1"/>
        <end position="34"/>
    </location>
</feature>
<dbReference type="Pfam" id="PF06629">
    <property type="entry name" value="MipA"/>
    <property type="match status" value="1"/>
</dbReference>
<keyword evidence="8" id="KW-1185">Reference proteome</keyword>